<evidence type="ECO:0000313" key="12">
    <source>
        <dbReference type="EMBL" id="HFX14096.1"/>
    </source>
</evidence>
<dbReference type="SUPFAM" id="SSF55931">
    <property type="entry name" value="Glutamine synthetase/guanido kinase"/>
    <property type="match status" value="1"/>
</dbReference>
<feature type="domain" description="GS beta-grasp" evidence="10">
    <location>
        <begin position="19"/>
        <end position="104"/>
    </location>
</feature>
<dbReference type="InterPro" id="IPR008146">
    <property type="entry name" value="Gln_synth_cat_dom"/>
</dbReference>
<feature type="domain" description="GS catalytic" evidence="11">
    <location>
        <begin position="111"/>
        <end position="446"/>
    </location>
</feature>
<dbReference type="InterPro" id="IPR014746">
    <property type="entry name" value="Gln_synth/guanido_kin_cat_dom"/>
</dbReference>
<dbReference type="PROSITE" id="PS00181">
    <property type="entry name" value="GLNA_ATP"/>
    <property type="match status" value="1"/>
</dbReference>
<dbReference type="PANTHER" id="PTHR43785:SF12">
    <property type="entry name" value="TYPE-1 GLUTAMINE SYNTHETASE 2"/>
    <property type="match status" value="1"/>
</dbReference>
<evidence type="ECO:0000256" key="1">
    <source>
        <dbReference type="ARBA" id="ARBA00001946"/>
    </source>
</evidence>
<reference evidence="12" key="1">
    <citation type="journal article" date="2020" name="mSystems">
        <title>Genome- and Community-Level Interaction Insights into Carbon Utilization and Element Cycling Functions of Hydrothermarchaeota in Hydrothermal Sediment.</title>
        <authorList>
            <person name="Zhou Z."/>
            <person name="Liu Y."/>
            <person name="Xu W."/>
            <person name="Pan J."/>
            <person name="Luo Z.H."/>
            <person name="Li M."/>
        </authorList>
    </citation>
    <scope>NUCLEOTIDE SEQUENCE [LARGE SCALE GENOMIC DNA]</scope>
    <source>
        <strain evidence="12">SpSt-81</strain>
    </source>
</reference>
<sequence>MKNSFPKTKEEVLKYIKDNDIYFVEIWFADVLGYLKSFTITAHELEKAFEEGLGFDGSSVRGYTRIDESDMIAFPEPETFTILPWRQKEIKVARMFATIVEPNGKLFDGDPRNVLKKMLKKAKDMGFTYYVGPELEFFYFKSPNPPLEVLDWGGYFDLIPRDEAIDLRNQTVKILEEMGITVEYNHHEVAPSQHEIDFRYSDALTMADTVMTARLAIKEVAYLNGVYATFMPKPLFGQNGSGMHVHMSLFKDGKNAFFEHNDPYHLSPIAKHFIAGLLKHAKEITLITNQWVNSYKRLVPGYEAPVYISWAMRNRSDLIRVPMYKPGKEEATRIEYRAPDPACNPYLAFAVMLAAGLEGIEKKYPLPDPVEENVYHMTEEERRKRGIESLPGSLIEAIEITEKSELVRKTLGDHVFTNFIENKKIEWDNYRRQVTTYELETYLPIL</sequence>
<evidence type="ECO:0000256" key="3">
    <source>
        <dbReference type="ARBA" id="ARBA00022598"/>
    </source>
</evidence>
<accession>A0A7C3RMV9</accession>
<keyword evidence="7" id="KW-0460">Magnesium</keyword>
<evidence type="ECO:0000256" key="8">
    <source>
        <dbReference type="PROSITE-ProRule" id="PRU01330"/>
    </source>
</evidence>
<dbReference type="Gene3D" id="3.30.590.10">
    <property type="entry name" value="Glutamine synthetase/guanido kinase, catalytic domain"/>
    <property type="match status" value="1"/>
</dbReference>
<evidence type="ECO:0000256" key="7">
    <source>
        <dbReference type="ARBA" id="ARBA00022842"/>
    </source>
</evidence>
<dbReference type="PANTHER" id="PTHR43785">
    <property type="entry name" value="GAMMA-GLUTAMYLPUTRESCINE SYNTHETASE"/>
    <property type="match status" value="1"/>
</dbReference>
<evidence type="ECO:0000259" key="11">
    <source>
        <dbReference type="PROSITE" id="PS51987"/>
    </source>
</evidence>
<evidence type="ECO:0000256" key="4">
    <source>
        <dbReference type="ARBA" id="ARBA00022723"/>
    </source>
</evidence>
<dbReference type="InterPro" id="IPR008147">
    <property type="entry name" value="Gln_synt_N"/>
</dbReference>
<dbReference type="Gene3D" id="3.10.20.70">
    <property type="entry name" value="Glutamine synthetase, N-terminal domain"/>
    <property type="match status" value="1"/>
</dbReference>
<dbReference type="PROSITE" id="PS51987">
    <property type="entry name" value="GS_CATALYTIC"/>
    <property type="match status" value="1"/>
</dbReference>
<protein>
    <submittedName>
        <fullName evidence="12">Glutamine synthetase</fullName>
    </submittedName>
</protein>
<evidence type="ECO:0000259" key="10">
    <source>
        <dbReference type="PROSITE" id="PS51986"/>
    </source>
</evidence>
<name>A0A7C3RMV9_DICTH</name>
<keyword evidence="5" id="KW-0547">Nucleotide-binding</keyword>
<evidence type="ECO:0000256" key="5">
    <source>
        <dbReference type="ARBA" id="ARBA00022741"/>
    </source>
</evidence>
<dbReference type="FunFam" id="3.30.590.10:FF:000003">
    <property type="entry name" value="Glutamine synthetase 2"/>
    <property type="match status" value="1"/>
</dbReference>
<dbReference type="GO" id="GO:0004356">
    <property type="term" value="F:glutamine synthetase activity"/>
    <property type="evidence" value="ECO:0007669"/>
    <property type="project" value="InterPro"/>
</dbReference>
<comment type="similarity">
    <text evidence="2 8 9">Belongs to the glutamine synthetase family.</text>
</comment>
<organism evidence="12">
    <name type="scientific">Dictyoglomus thermophilum</name>
    <dbReference type="NCBI Taxonomy" id="14"/>
    <lineage>
        <taxon>Bacteria</taxon>
        <taxon>Pseudomonadati</taxon>
        <taxon>Dictyoglomota</taxon>
        <taxon>Dictyoglomia</taxon>
        <taxon>Dictyoglomales</taxon>
        <taxon>Dictyoglomaceae</taxon>
        <taxon>Dictyoglomus</taxon>
    </lineage>
</organism>
<dbReference type="GO" id="GO:0005524">
    <property type="term" value="F:ATP binding"/>
    <property type="evidence" value="ECO:0007669"/>
    <property type="project" value="UniProtKB-KW"/>
</dbReference>
<dbReference type="GO" id="GO:0006542">
    <property type="term" value="P:glutamine biosynthetic process"/>
    <property type="evidence" value="ECO:0007669"/>
    <property type="project" value="InterPro"/>
</dbReference>
<evidence type="ECO:0000256" key="9">
    <source>
        <dbReference type="RuleBase" id="RU000384"/>
    </source>
</evidence>
<comment type="caution">
    <text evidence="12">The sequence shown here is derived from an EMBL/GenBank/DDBJ whole genome shotgun (WGS) entry which is preliminary data.</text>
</comment>
<dbReference type="GO" id="GO:0046872">
    <property type="term" value="F:metal ion binding"/>
    <property type="evidence" value="ECO:0007669"/>
    <property type="project" value="UniProtKB-KW"/>
</dbReference>
<dbReference type="Pfam" id="PF03951">
    <property type="entry name" value="Gln-synt_N"/>
    <property type="match status" value="1"/>
</dbReference>
<dbReference type="SUPFAM" id="SSF54368">
    <property type="entry name" value="Glutamine synthetase, N-terminal domain"/>
    <property type="match status" value="1"/>
</dbReference>
<keyword evidence="6" id="KW-0067">ATP-binding</keyword>
<proteinExistence type="inferred from homology"/>
<evidence type="ECO:0000256" key="2">
    <source>
        <dbReference type="ARBA" id="ARBA00009897"/>
    </source>
</evidence>
<dbReference type="InterPro" id="IPR027303">
    <property type="entry name" value="Gln_synth_gly_rich_site"/>
</dbReference>
<dbReference type="SMART" id="SM01230">
    <property type="entry name" value="Gln-synt_C"/>
    <property type="match status" value="1"/>
</dbReference>
<dbReference type="Pfam" id="PF00120">
    <property type="entry name" value="Gln-synt_C"/>
    <property type="match status" value="1"/>
</dbReference>
<keyword evidence="4" id="KW-0479">Metal-binding</keyword>
<evidence type="ECO:0000256" key="6">
    <source>
        <dbReference type="ARBA" id="ARBA00022840"/>
    </source>
</evidence>
<dbReference type="AlphaFoldDB" id="A0A7C3RMV9"/>
<comment type="cofactor">
    <cofactor evidence="1">
        <name>Mg(2+)</name>
        <dbReference type="ChEBI" id="CHEBI:18420"/>
    </cofactor>
</comment>
<dbReference type="EMBL" id="DTIN01000033">
    <property type="protein sequence ID" value="HFX14096.1"/>
    <property type="molecule type" value="Genomic_DNA"/>
</dbReference>
<dbReference type="PROSITE" id="PS51986">
    <property type="entry name" value="GS_BETA_GRASP"/>
    <property type="match status" value="1"/>
</dbReference>
<dbReference type="InterPro" id="IPR036651">
    <property type="entry name" value="Gln_synt_N_sf"/>
</dbReference>
<gene>
    <name evidence="12" type="ORF">ENW00_08140</name>
</gene>
<keyword evidence="3" id="KW-0436">Ligase</keyword>